<sequence>MTNDKRRRAPVGHLEAAFGVTLDPELLERALTHRSYAYENGGLPTNERLEFLGDSVLGVVITTALFHNHPDLPEGQLAKLRASVVNMRALAEVARRLGPDGLGAYLLLGKGEETTGGRDKASILADTLEALLGAIYLQYGLDTAAIVIHRLFDPLMAESAGRGAALDWKTSLQELTAALGLGVPEYRIEGTGPDHLKTFTAWVVVAGNRYGGAEGRSKKEAEQRAAESAWRILNEQAEATRAAEAARAAETAEAARAAEAVRAAETAEAARAAEAVRAAEAAAGRPAEATATADVGSPAGVSPATEVGRAEVGVETTGAPGGVETGLAGERRA</sequence>
<dbReference type="SUPFAM" id="SSF69065">
    <property type="entry name" value="RNase III domain-like"/>
    <property type="match status" value="1"/>
</dbReference>
<evidence type="ECO:0000256" key="6">
    <source>
        <dbReference type="ARBA" id="ARBA00022552"/>
    </source>
</evidence>
<dbReference type="GO" id="GO:0042802">
    <property type="term" value="F:identical protein binding"/>
    <property type="evidence" value="ECO:0007669"/>
    <property type="project" value="UniProtKB-ARBA"/>
</dbReference>
<name>A0A136PXR9_9ACTN</name>
<dbReference type="GO" id="GO:0010468">
    <property type="term" value="P:regulation of gene expression"/>
    <property type="evidence" value="ECO:0007669"/>
    <property type="project" value="TreeGrafter"/>
</dbReference>
<dbReference type="Pfam" id="PF14622">
    <property type="entry name" value="Ribonucleas_3_3"/>
    <property type="match status" value="1"/>
</dbReference>
<dbReference type="GO" id="GO:0006397">
    <property type="term" value="P:mRNA processing"/>
    <property type="evidence" value="ECO:0007669"/>
    <property type="project" value="UniProtKB-UniRule"/>
</dbReference>
<keyword evidence="10 15" id="KW-0479">Metal-binding</keyword>
<evidence type="ECO:0000256" key="4">
    <source>
        <dbReference type="ARBA" id="ARBA00011738"/>
    </source>
</evidence>
<keyword evidence="7 15" id="KW-0507">mRNA processing</keyword>
<evidence type="ECO:0000256" key="13">
    <source>
        <dbReference type="ARBA" id="ARBA00022842"/>
    </source>
</evidence>
<keyword evidence="14 15" id="KW-0694">RNA-binding</keyword>
<accession>A0A136PXR9</accession>
<feature type="domain" description="RNase III" evidence="18">
    <location>
        <begin position="20"/>
        <end position="140"/>
    </location>
</feature>
<dbReference type="NCBIfam" id="TIGR02191">
    <property type="entry name" value="RNaseIII"/>
    <property type="match status" value="1"/>
</dbReference>
<keyword evidence="15" id="KW-0699">rRNA-binding</keyword>
<evidence type="ECO:0000259" key="17">
    <source>
        <dbReference type="PROSITE" id="PS50137"/>
    </source>
</evidence>
<evidence type="ECO:0000256" key="15">
    <source>
        <dbReference type="HAMAP-Rule" id="MF_00104"/>
    </source>
</evidence>
<dbReference type="PANTHER" id="PTHR11207">
    <property type="entry name" value="RIBONUCLEASE III"/>
    <property type="match status" value="1"/>
</dbReference>
<feature type="active site" evidence="15">
    <location>
        <position position="54"/>
    </location>
</feature>
<dbReference type="Pfam" id="PF00035">
    <property type="entry name" value="dsrm"/>
    <property type="match status" value="1"/>
</dbReference>
<dbReference type="AlphaFoldDB" id="A0A136PXR9"/>
<evidence type="ECO:0000256" key="1">
    <source>
        <dbReference type="ARBA" id="ARBA00000109"/>
    </source>
</evidence>
<keyword evidence="6 15" id="KW-0698">rRNA processing</keyword>
<dbReference type="FunFam" id="3.30.160.20:FF:000003">
    <property type="entry name" value="Ribonuclease 3"/>
    <property type="match status" value="1"/>
</dbReference>
<dbReference type="GO" id="GO:0005737">
    <property type="term" value="C:cytoplasm"/>
    <property type="evidence" value="ECO:0007669"/>
    <property type="project" value="UniProtKB-SubCell"/>
</dbReference>
<dbReference type="GO" id="GO:0003725">
    <property type="term" value="F:double-stranded RNA binding"/>
    <property type="evidence" value="ECO:0007669"/>
    <property type="project" value="TreeGrafter"/>
</dbReference>
<dbReference type="GO" id="GO:0046872">
    <property type="term" value="F:metal ion binding"/>
    <property type="evidence" value="ECO:0007669"/>
    <property type="project" value="UniProtKB-KW"/>
</dbReference>
<evidence type="ECO:0000256" key="14">
    <source>
        <dbReference type="ARBA" id="ARBA00022884"/>
    </source>
</evidence>
<evidence type="ECO:0000256" key="16">
    <source>
        <dbReference type="SAM" id="MobiDB-lite"/>
    </source>
</evidence>
<evidence type="ECO:0000256" key="10">
    <source>
        <dbReference type="ARBA" id="ARBA00022723"/>
    </source>
</evidence>
<dbReference type="Gene3D" id="3.30.160.20">
    <property type="match status" value="1"/>
</dbReference>
<evidence type="ECO:0000313" key="19">
    <source>
        <dbReference type="EMBL" id="KXK63147.1"/>
    </source>
</evidence>
<dbReference type="InterPro" id="IPR000999">
    <property type="entry name" value="RNase_III_dom"/>
</dbReference>
<dbReference type="SMART" id="SM00535">
    <property type="entry name" value="RIBOc"/>
    <property type="match status" value="1"/>
</dbReference>
<feature type="binding site" evidence="15">
    <location>
        <position position="50"/>
    </location>
    <ligand>
        <name>Mg(2+)</name>
        <dbReference type="ChEBI" id="CHEBI:18420"/>
    </ligand>
</feature>
<feature type="binding site" evidence="15">
    <location>
        <position position="129"/>
    </location>
    <ligand>
        <name>Mg(2+)</name>
        <dbReference type="ChEBI" id="CHEBI:18420"/>
    </ligand>
</feature>
<comment type="cofactor">
    <cofactor evidence="15">
        <name>Mg(2+)</name>
        <dbReference type="ChEBI" id="CHEBI:18420"/>
    </cofactor>
</comment>
<evidence type="ECO:0000256" key="8">
    <source>
        <dbReference type="ARBA" id="ARBA00022694"/>
    </source>
</evidence>
<evidence type="ECO:0000256" key="11">
    <source>
        <dbReference type="ARBA" id="ARBA00022759"/>
    </source>
</evidence>
<dbReference type="FunFam" id="1.10.1520.10:FF:000001">
    <property type="entry name" value="Ribonuclease 3"/>
    <property type="match status" value="1"/>
</dbReference>
<dbReference type="GO" id="GO:0008033">
    <property type="term" value="P:tRNA processing"/>
    <property type="evidence" value="ECO:0007669"/>
    <property type="project" value="UniProtKB-KW"/>
</dbReference>
<keyword evidence="9 15" id="KW-0540">Nuclease</keyword>
<dbReference type="GO" id="GO:0004525">
    <property type="term" value="F:ribonuclease III activity"/>
    <property type="evidence" value="ECO:0007669"/>
    <property type="project" value="UniProtKB-UniRule"/>
</dbReference>
<evidence type="ECO:0000256" key="2">
    <source>
        <dbReference type="ARBA" id="ARBA00004496"/>
    </source>
</evidence>
<keyword evidence="12 15" id="KW-0378">Hydrolase</keyword>
<proteinExistence type="inferred from homology"/>
<keyword evidence="8 15" id="KW-0819">tRNA processing</keyword>
<dbReference type="PROSITE" id="PS50142">
    <property type="entry name" value="RNASE_3_2"/>
    <property type="match status" value="1"/>
</dbReference>
<dbReference type="EMBL" id="LRQV01000008">
    <property type="protein sequence ID" value="KXK63147.1"/>
    <property type="molecule type" value="Genomic_DNA"/>
</dbReference>
<keyword evidence="13 15" id="KW-0460">Magnesium</keyword>
<keyword evidence="11 15" id="KW-0255">Endonuclease</keyword>
<evidence type="ECO:0000256" key="7">
    <source>
        <dbReference type="ARBA" id="ARBA00022664"/>
    </source>
</evidence>
<evidence type="ECO:0000256" key="12">
    <source>
        <dbReference type="ARBA" id="ARBA00022801"/>
    </source>
</evidence>
<comment type="similarity">
    <text evidence="3">Belongs to the ribonuclease III family.</text>
</comment>
<feature type="active site" evidence="15">
    <location>
        <position position="129"/>
    </location>
</feature>
<protein>
    <recommendedName>
        <fullName evidence="15">Ribonuclease 3</fullName>
        <ecNumber evidence="15">3.1.26.3</ecNumber>
    </recommendedName>
    <alternativeName>
        <fullName evidence="15">Ribonuclease III</fullName>
        <shortName evidence="15">RNase III</shortName>
    </alternativeName>
</protein>
<dbReference type="SMART" id="SM00358">
    <property type="entry name" value="DSRM"/>
    <property type="match status" value="1"/>
</dbReference>
<feature type="domain" description="DRBM" evidence="17">
    <location>
        <begin position="167"/>
        <end position="235"/>
    </location>
</feature>
<organism evidence="19 20">
    <name type="scientific">Micromonospora rosaria</name>
    <dbReference type="NCBI Taxonomy" id="47874"/>
    <lineage>
        <taxon>Bacteria</taxon>
        <taxon>Bacillati</taxon>
        <taxon>Actinomycetota</taxon>
        <taxon>Actinomycetes</taxon>
        <taxon>Micromonosporales</taxon>
        <taxon>Micromonosporaceae</taxon>
        <taxon>Micromonospora</taxon>
    </lineage>
</organism>
<gene>
    <name evidence="15" type="primary">rnc</name>
    <name evidence="19" type="ORF">AWW66_04205</name>
</gene>
<comment type="subunit">
    <text evidence="4 15">Homodimer.</text>
</comment>
<evidence type="ECO:0000313" key="20">
    <source>
        <dbReference type="Proteomes" id="UP000070620"/>
    </source>
</evidence>
<dbReference type="GO" id="GO:0006364">
    <property type="term" value="P:rRNA processing"/>
    <property type="evidence" value="ECO:0007669"/>
    <property type="project" value="UniProtKB-UniRule"/>
</dbReference>
<dbReference type="PANTHER" id="PTHR11207:SF0">
    <property type="entry name" value="RIBONUCLEASE 3"/>
    <property type="match status" value="1"/>
</dbReference>
<dbReference type="InterPro" id="IPR014720">
    <property type="entry name" value="dsRBD_dom"/>
</dbReference>
<dbReference type="InterPro" id="IPR011907">
    <property type="entry name" value="RNase_III"/>
</dbReference>
<dbReference type="Proteomes" id="UP000070620">
    <property type="component" value="Unassembled WGS sequence"/>
</dbReference>
<keyword evidence="20" id="KW-1185">Reference proteome</keyword>
<evidence type="ECO:0000256" key="3">
    <source>
        <dbReference type="ARBA" id="ARBA00010183"/>
    </source>
</evidence>
<evidence type="ECO:0000256" key="5">
    <source>
        <dbReference type="ARBA" id="ARBA00022490"/>
    </source>
</evidence>
<comment type="caution">
    <text evidence="19">The sequence shown here is derived from an EMBL/GenBank/DDBJ whole genome shotgun (WGS) entry which is preliminary data.</text>
</comment>
<comment type="function">
    <text evidence="15">Digests double-stranded RNA. Involved in the processing of primary rRNA transcript to yield the immediate precursors to the large and small rRNAs (23S and 16S). Processes some mRNAs, and tRNAs when they are encoded in the rRNA operon. Processes pre-crRNA and tracrRNA of type II CRISPR loci if present in the organism.</text>
</comment>
<feature type="region of interest" description="Disordered" evidence="16">
    <location>
        <begin position="286"/>
        <end position="333"/>
    </location>
</feature>
<dbReference type="CDD" id="cd10845">
    <property type="entry name" value="DSRM_RNAse_III_family"/>
    <property type="match status" value="1"/>
</dbReference>
<keyword evidence="5 15" id="KW-0963">Cytoplasm</keyword>
<feature type="binding site" evidence="15">
    <location>
        <position position="126"/>
    </location>
    <ligand>
        <name>Mg(2+)</name>
        <dbReference type="ChEBI" id="CHEBI:18420"/>
    </ligand>
</feature>
<dbReference type="GO" id="GO:0019843">
    <property type="term" value="F:rRNA binding"/>
    <property type="evidence" value="ECO:0007669"/>
    <property type="project" value="UniProtKB-KW"/>
</dbReference>
<dbReference type="CDD" id="cd00593">
    <property type="entry name" value="RIBOc"/>
    <property type="match status" value="1"/>
</dbReference>
<comment type="catalytic activity">
    <reaction evidence="1 15">
        <text>Endonucleolytic cleavage to 5'-phosphomonoester.</text>
        <dbReference type="EC" id="3.1.26.3"/>
    </reaction>
</comment>
<dbReference type="EC" id="3.1.26.3" evidence="15"/>
<reference evidence="19 20" key="1">
    <citation type="submission" date="2016-01" db="EMBL/GenBank/DDBJ databases">
        <title>Whole genome sequence and analysis of Micromonospora rosaria DSM 803, which can produce antibacterial substance rosamicin.</title>
        <authorList>
            <person name="Yang H."/>
            <person name="He X."/>
            <person name="Zhu D."/>
        </authorList>
    </citation>
    <scope>NUCLEOTIDE SEQUENCE [LARGE SCALE GENOMIC DNA]</scope>
    <source>
        <strain evidence="19 20">DSM 803</strain>
    </source>
</reference>
<dbReference type="PROSITE" id="PS50137">
    <property type="entry name" value="DS_RBD"/>
    <property type="match status" value="1"/>
</dbReference>
<dbReference type="OrthoDB" id="9805026at2"/>
<dbReference type="InterPro" id="IPR036389">
    <property type="entry name" value="RNase_III_sf"/>
</dbReference>
<dbReference type="PROSITE" id="PS00517">
    <property type="entry name" value="RNASE_3_1"/>
    <property type="match status" value="1"/>
</dbReference>
<comment type="subcellular location">
    <subcellularLocation>
        <location evidence="2 15">Cytoplasm</location>
    </subcellularLocation>
</comment>
<dbReference type="HAMAP" id="MF_00104">
    <property type="entry name" value="RNase_III"/>
    <property type="match status" value="1"/>
</dbReference>
<dbReference type="SUPFAM" id="SSF54768">
    <property type="entry name" value="dsRNA-binding domain-like"/>
    <property type="match status" value="1"/>
</dbReference>
<evidence type="ECO:0000259" key="18">
    <source>
        <dbReference type="PROSITE" id="PS50142"/>
    </source>
</evidence>
<evidence type="ECO:0000256" key="9">
    <source>
        <dbReference type="ARBA" id="ARBA00022722"/>
    </source>
</evidence>
<dbReference type="Gene3D" id="1.10.1520.10">
    <property type="entry name" value="Ribonuclease III domain"/>
    <property type="match status" value="1"/>
</dbReference>